<comment type="caution">
    <text evidence="3">The sequence shown here is derived from an EMBL/GenBank/DDBJ whole genome shotgun (WGS) entry which is preliminary data.</text>
</comment>
<feature type="compositionally biased region" description="Acidic residues" evidence="2">
    <location>
        <begin position="154"/>
        <end position="169"/>
    </location>
</feature>
<dbReference type="EMBL" id="AWUE01017668">
    <property type="protein sequence ID" value="OMO85784.1"/>
    <property type="molecule type" value="Genomic_DNA"/>
</dbReference>
<evidence type="ECO:0000256" key="2">
    <source>
        <dbReference type="SAM" id="MobiDB-lite"/>
    </source>
</evidence>
<evidence type="ECO:0000313" key="3">
    <source>
        <dbReference type="EMBL" id="OMO85784.1"/>
    </source>
</evidence>
<dbReference type="Proteomes" id="UP000187203">
    <property type="component" value="Unassembled WGS sequence"/>
</dbReference>
<feature type="region of interest" description="Disordered" evidence="2">
    <location>
        <begin position="127"/>
        <end position="199"/>
    </location>
</feature>
<name>A0A1R3IT92_9ROSI</name>
<gene>
    <name evidence="3" type="ORF">COLO4_21451</name>
</gene>
<protein>
    <submittedName>
        <fullName evidence="3">Uncharacterized protein</fullName>
    </submittedName>
</protein>
<keyword evidence="4" id="KW-1185">Reference proteome</keyword>
<feature type="compositionally biased region" description="Basic and acidic residues" evidence="2">
    <location>
        <begin position="134"/>
        <end position="153"/>
    </location>
</feature>
<feature type="coiled-coil region" evidence="1">
    <location>
        <begin position="57"/>
        <end position="84"/>
    </location>
</feature>
<keyword evidence="1" id="KW-0175">Coiled coil</keyword>
<evidence type="ECO:0000256" key="1">
    <source>
        <dbReference type="SAM" id="Coils"/>
    </source>
</evidence>
<accession>A0A1R3IT92</accession>
<proteinExistence type="predicted"/>
<reference evidence="4" key="1">
    <citation type="submission" date="2013-09" db="EMBL/GenBank/DDBJ databases">
        <title>Corchorus olitorius genome sequencing.</title>
        <authorList>
            <person name="Alam M."/>
            <person name="Haque M.S."/>
            <person name="Islam M.S."/>
            <person name="Emdad E.M."/>
            <person name="Islam M.M."/>
            <person name="Ahmed B."/>
            <person name="Halim A."/>
            <person name="Hossen Q.M.M."/>
            <person name="Hossain M.Z."/>
            <person name="Ahmed R."/>
            <person name="Khan M.M."/>
            <person name="Islam R."/>
            <person name="Rashid M.M."/>
            <person name="Khan S.A."/>
            <person name="Rahman M.S."/>
            <person name="Alam M."/>
            <person name="Yahiya A.S."/>
            <person name="Khan M.S."/>
            <person name="Azam M.S."/>
            <person name="Haque T."/>
            <person name="Lashkar M.Z.H."/>
            <person name="Akhand A.I."/>
            <person name="Morshed G."/>
            <person name="Roy S."/>
            <person name="Uddin K.S."/>
            <person name="Rabeya T."/>
            <person name="Hossain A.S."/>
            <person name="Chowdhury A."/>
            <person name="Snigdha A.R."/>
            <person name="Mortoza M.S."/>
            <person name="Matin S.A."/>
            <person name="Hoque S.M.E."/>
            <person name="Islam M.K."/>
            <person name="Roy D.K."/>
            <person name="Haider R."/>
            <person name="Moosa M.M."/>
            <person name="Elias S.M."/>
            <person name="Hasan A.M."/>
            <person name="Jahan S."/>
            <person name="Shafiuddin M."/>
            <person name="Mahmood N."/>
            <person name="Shommy N.S."/>
        </authorList>
    </citation>
    <scope>NUCLEOTIDE SEQUENCE [LARGE SCALE GENOMIC DNA]</scope>
    <source>
        <strain evidence="4">cv. O-4</strain>
    </source>
</reference>
<feature type="compositionally biased region" description="Acidic residues" evidence="2">
    <location>
        <begin position="188"/>
        <end position="199"/>
    </location>
</feature>
<dbReference type="AlphaFoldDB" id="A0A1R3IT92"/>
<organism evidence="3 4">
    <name type="scientific">Corchorus olitorius</name>
    <dbReference type="NCBI Taxonomy" id="93759"/>
    <lineage>
        <taxon>Eukaryota</taxon>
        <taxon>Viridiplantae</taxon>
        <taxon>Streptophyta</taxon>
        <taxon>Embryophyta</taxon>
        <taxon>Tracheophyta</taxon>
        <taxon>Spermatophyta</taxon>
        <taxon>Magnoliopsida</taxon>
        <taxon>eudicotyledons</taxon>
        <taxon>Gunneridae</taxon>
        <taxon>Pentapetalae</taxon>
        <taxon>rosids</taxon>
        <taxon>malvids</taxon>
        <taxon>Malvales</taxon>
        <taxon>Malvaceae</taxon>
        <taxon>Grewioideae</taxon>
        <taxon>Apeibeae</taxon>
        <taxon>Corchorus</taxon>
    </lineage>
</organism>
<sequence>MKKMVVKQEMICKYGTIIALLWKEFATKSHEHMDFRIACSHLSDLTQDKVVNIVTENSEILKAIKDLKSDIQEITRAQHKLTKESKTWRDELTIMVVLLTEKVTGKTFGADIIAGVMQSAASKKVVENLSSSDNDEKKSEEEKQPKIEEKRESEDEEEEKVDEEIEAQLEESNKEAGANNSDTSSAETDQDDSDSETEA</sequence>
<evidence type="ECO:0000313" key="4">
    <source>
        <dbReference type="Proteomes" id="UP000187203"/>
    </source>
</evidence>